<comment type="caution">
    <text evidence="10">The sequence shown here is derived from an EMBL/GenBank/DDBJ whole genome shotgun (WGS) entry which is preliminary data.</text>
</comment>
<feature type="domain" description="Origin recognition complex subunit 5 C-terminal" evidence="8">
    <location>
        <begin position="273"/>
        <end position="416"/>
    </location>
</feature>
<evidence type="ECO:0000256" key="1">
    <source>
        <dbReference type="ARBA" id="ARBA00004123"/>
    </source>
</evidence>
<evidence type="ECO:0000256" key="5">
    <source>
        <dbReference type="ARBA" id="ARBA00022840"/>
    </source>
</evidence>
<dbReference type="SUPFAM" id="SSF52540">
    <property type="entry name" value="P-loop containing nucleoside triphosphate hydrolases"/>
    <property type="match status" value="1"/>
</dbReference>
<keyword evidence="4" id="KW-0547">Nucleotide-binding</keyword>
<dbReference type="InterPro" id="IPR020796">
    <property type="entry name" value="ORC5"/>
</dbReference>
<comment type="similarity">
    <text evidence="2">Belongs to the ORC5 family.</text>
</comment>
<dbReference type="PANTHER" id="PTHR12705:SF0">
    <property type="entry name" value="ORIGIN RECOGNITION COMPLEX SUBUNIT 5"/>
    <property type="match status" value="1"/>
</dbReference>
<dbReference type="Gene3D" id="1.10.8.60">
    <property type="match status" value="1"/>
</dbReference>
<evidence type="ECO:0000259" key="9">
    <source>
        <dbReference type="Pfam" id="PF21639"/>
    </source>
</evidence>
<name>A0AAW1S8B9_9CHLO</name>
<dbReference type="PANTHER" id="PTHR12705">
    <property type="entry name" value="ORIGIN RECOGNITION COMPLEX SUBUNIT 5"/>
    <property type="match status" value="1"/>
</dbReference>
<keyword evidence="5" id="KW-0067">ATP-binding</keyword>
<dbReference type="InterPro" id="IPR041664">
    <property type="entry name" value="AAA_16"/>
</dbReference>
<dbReference type="InterPro" id="IPR047088">
    <property type="entry name" value="ORC5_C"/>
</dbReference>
<dbReference type="GO" id="GO:0006270">
    <property type="term" value="P:DNA replication initiation"/>
    <property type="evidence" value="ECO:0007669"/>
    <property type="project" value="TreeGrafter"/>
</dbReference>
<keyword evidence="11" id="KW-1185">Reference proteome</keyword>
<keyword evidence="6" id="KW-0539">Nucleus</keyword>
<dbReference type="Gene3D" id="3.40.50.300">
    <property type="entry name" value="P-loop containing nucleotide triphosphate hydrolases"/>
    <property type="match status" value="1"/>
</dbReference>
<evidence type="ECO:0000256" key="3">
    <source>
        <dbReference type="ARBA" id="ARBA00022705"/>
    </source>
</evidence>
<proteinExistence type="inferred from homology"/>
<dbReference type="GO" id="GO:0005664">
    <property type="term" value="C:nuclear origin of replication recognition complex"/>
    <property type="evidence" value="ECO:0007669"/>
    <property type="project" value="TreeGrafter"/>
</dbReference>
<evidence type="ECO:0000313" key="10">
    <source>
        <dbReference type="EMBL" id="KAK9841933.1"/>
    </source>
</evidence>
<feature type="domain" description="Orc1-like AAA ATPase" evidence="7">
    <location>
        <begin position="12"/>
        <end position="71"/>
    </location>
</feature>
<protein>
    <recommendedName>
        <fullName evidence="12">Origin recognition complex subunit 5</fullName>
    </recommendedName>
</protein>
<gene>
    <name evidence="10" type="ORF">WJX84_010977</name>
</gene>
<dbReference type="Pfam" id="PF13191">
    <property type="entry name" value="AAA_16"/>
    <property type="match status" value="1"/>
</dbReference>
<dbReference type="Pfam" id="PF21639">
    <property type="entry name" value="ORC5_lid"/>
    <property type="match status" value="1"/>
</dbReference>
<dbReference type="InterPro" id="IPR048866">
    <property type="entry name" value="ORC5_lid"/>
</dbReference>
<dbReference type="EMBL" id="JALJOV010001748">
    <property type="protein sequence ID" value="KAK9841933.1"/>
    <property type="molecule type" value="Genomic_DNA"/>
</dbReference>
<organism evidence="10 11">
    <name type="scientific">Apatococcus fuscideae</name>
    <dbReference type="NCBI Taxonomy" id="2026836"/>
    <lineage>
        <taxon>Eukaryota</taxon>
        <taxon>Viridiplantae</taxon>
        <taxon>Chlorophyta</taxon>
        <taxon>core chlorophytes</taxon>
        <taxon>Trebouxiophyceae</taxon>
        <taxon>Chlorellales</taxon>
        <taxon>Chlorellaceae</taxon>
        <taxon>Apatococcus</taxon>
    </lineage>
</organism>
<evidence type="ECO:0000259" key="7">
    <source>
        <dbReference type="Pfam" id="PF13191"/>
    </source>
</evidence>
<evidence type="ECO:0000256" key="6">
    <source>
        <dbReference type="ARBA" id="ARBA00023242"/>
    </source>
</evidence>
<feature type="domain" description="ORC5 lid" evidence="9">
    <location>
        <begin position="188"/>
        <end position="237"/>
    </location>
</feature>
<evidence type="ECO:0000259" key="8">
    <source>
        <dbReference type="Pfam" id="PF14630"/>
    </source>
</evidence>
<comment type="subcellular location">
    <subcellularLocation>
        <location evidence="1">Nucleus</location>
    </subcellularLocation>
</comment>
<dbReference type="Pfam" id="PF14630">
    <property type="entry name" value="ORC5_C"/>
    <property type="match status" value="1"/>
</dbReference>
<evidence type="ECO:0000313" key="11">
    <source>
        <dbReference type="Proteomes" id="UP001485043"/>
    </source>
</evidence>
<accession>A0AAW1S8B9</accession>
<keyword evidence="3" id="KW-0235">DNA replication</keyword>
<dbReference type="InterPro" id="IPR027417">
    <property type="entry name" value="P-loop_NTPase"/>
</dbReference>
<evidence type="ECO:0008006" key="12">
    <source>
        <dbReference type="Google" id="ProtNLM"/>
    </source>
</evidence>
<dbReference type="Proteomes" id="UP001485043">
    <property type="component" value="Unassembled WGS sequence"/>
</dbReference>
<dbReference type="AlphaFoldDB" id="A0AAW1S8B9"/>
<evidence type="ECO:0000256" key="4">
    <source>
        <dbReference type="ARBA" id="ARBA00022741"/>
    </source>
</evidence>
<sequence>MEGQAFETLRIRWPGREQQLVMLLSLFGREAKAALPCTFVYGPSSTGKTSIVRDTLRELQKQTVYTTKRKRGDLSTSSPSSSDQTADLLIQLADTASQQSSWIAIVIDQAETIADQSTMALFTRIRELTDAKMAVIFISQLAWGSNAFEHDMLHATRPSMVRFPAYSLPELTKIMALSAPMGAEAACYIRFLQQVLPSFVRVTRRLEELQGRAQSLWPAYISPVCTGNVQQQEAARLWQLFLPHLHKSCSSASAGRQEAASSQPSSGVLDFELPFMSKFLLLAAYVAARNKPTLDRRLFDPKAKAARRKGALAQDRQVEAAREARVQGPSPFALERLLYIFWGLLRCSCDDTDDEPFTPVDELSAGIFMQISTLVSLQLLTQVNNELDLDIKYRCNVSDALAQKIASNVSIQLQQYVLYV</sequence>
<reference evidence="10 11" key="1">
    <citation type="journal article" date="2024" name="Nat. Commun.">
        <title>Phylogenomics reveals the evolutionary origins of lichenization in chlorophyte algae.</title>
        <authorList>
            <person name="Puginier C."/>
            <person name="Libourel C."/>
            <person name="Otte J."/>
            <person name="Skaloud P."/>
            <person name="Haon M."/>
            <person name="Grisel S."/>
            <person name="Petersen M."/>
            <person name="Berrin J.G."/>
            <person name="Delaux P.M."/>
            <person name="Dal Grande F."/>
            <person name="Keller J."/>
        </authorList>
    </citation>
    <scope>NUCLEOTIDE SEQUENCE [LARGE SCALE GENOMIC DNA]</scope>
    <source>
        <strain evidence="10 11">SAG 2523</strain>
    </source>
</reference>
<evidence type="ECO:0000256" key="2">
    <source>
        <dbReference type="ARBA" id="ARBA00006269"/>
    </source>
</evidence>
<dbReference type="GO" id="GO:0003688">
    <property type="term" value="F:DNA replication origin binding"/>
    <property type="evidence" value="ECO:0007669"/>
    <property type="project" value="TreeGrafter"/>
</dbReference>